<dbReference type="EMBL" id="QUOU01000001">
    <property type="protein sequence ID" value="REL27752.1"/>
    <property type="molecule type" value="Genomic_DNA"/>
</dbReference>
<dbReference type="Proteomes" id="UP000256478">
    <property type="component" value="Unassembled WGS sequence"/>
</dbReference>
<evidence type="ECO:0000313" key="3">
    <source>
        <dbReference type="Proteomes" id="UP000256478"/>
    </source>
</evidence>
<dbReference type="RefSeq" id="WP_116008822.1">
    <property type="nucleotide sequence ID" value="NZ_QUOU01000001.1"/>
</dbReference>
<evidence type="ECO:0000256" key="1">
    <source>
        <dbReference type="SAM" id="MobiDB-lite"/>
    </source>
</evidence>
<accession>A0A3E0TUZ2</accession>
<protein>
    <submittedName>
        <fullName evidence="2">Uncharacterized protein</fullName>
    </submittedName>
</protein>
<dbReference type="AlphaFoldDB" id="A0A3E0TUZ2"/>
<proteinExistence type="predicted"/>
<sequence>MTPQMAEIALADIKDFLVQLMPNNLDDIAKLESEEHALHLLRKYFTEQDLAVIQHALMFAPSDTYEGMSGRDILDAVNASKQHASKQHSSKQQAPVASPQEVPDQAVKMVSVSGTQSAQAGAIHAVNKMQNLEVKVSAIETATSAVSDKFKAVDEEG</sequence>
<gene>
    <name evidence="2" type="ORF">DXX93_15100</name>
</gene>
<reference evidence="2 3" key="1">
    <citation type="submission" date="2018-08" db="EMBL/GenBank/DDBJ databases">
        <title>Thalassotalea euphylliae genome.</title>
        <authorList>
            <person name="Summers S."/>
            <person name="Rice S.A."/>
            <person name="Freckelton M.L."/>
            <person name="Nedved B.T."/>
            <person name="Hadfield M.G."/>
        </authorList>
    </citation>
    <scope>NUCLEOTIDE SEQUENCE [LARGE SCALE GENOMIC DNA]</scope>
    <source>
        <strain evidence="2 3">H1</strain>
    </source>
</reference>
<evidence type="ECO:0000313" key="2">
    <source>
        <dbReference type="EMBL" id="REL27752.1"/>
    </source>
</evidence>
<organism evidence="2 3">
    <name type="scientific">Thalassotalea euphylliae</name>
    <dbReference type="NCBI Taxonomy" id="1655234"/>
    <lineage>
        <taxon>Bacteria</taxon>
        <taxon>Pseudomonadati</taxon>
        <taxon>Pseudomonadota</taxon>
        <taxon>Gammaproteobacteria</taxon>
        <taxon>Alteromonadales</taxon>
        <taxon>Colwelliaceae</taxon>
        <taxon>Thalassotalea</taxon>
    </lineage>
</organism>
<feature type="region of interest" description="Disordered" evidence="1">
    <location>
        <begin position="79"/>
        <end position="103"/>
    </location>
</feature>
<name>A0A3E0TUZ2_9GAMM</name>
<comment type="caution">
    <text evidence="2">The sequence shown here is derived from an EMBL/GenBank/DDBJ whole genome shotgun (WGS) entry which is preliminary data.</text>
</comment>